<keyword evidence="8" id="KW-1185">Reference proteome</keyword>
<dbReference type="AlphaFoldDB" id="A0A916NF24"/>
<protein>
    <submittedName>
        <fullName evidence="7">D-beta-D-heptose 1-phosphate adenylyltransferase</fullName>
        <ecNumber evidence="7">2.7.7.70</ecNumber>
    </submittedName>
</protein>
<dbReference type="EC" id="2.7.7.70" evidence="7"/>
<dbReference type="Pfam" id="PF01467">
    <property type="entry name" value="CTP_transf_like"/>
    <property type="match status" value="1"/>
</dbReference>
<evidence type="ECO:0000313" key="8">
    <source>
        <dbReference type="Proteomes" id="UP000693996"/>
    </source>
</evidence>
<keyword evidence="3" id="KW-0547">Nucleotide-binding</keyword>
<organism evidence="7 8">
    <name type="scientific">Candidatus Vallotiella hemipterorum</name>
    <dbReference type="NCBI Taxonomy" id="1177213"/>
    <lineage>
        <taxon>Bacteria</taxon>
        <taxon>Pseudomonadati</taxon>
        <taxon>Pseudomonadota</taxon>
        <taxon>Betaproteobacteria</taxon>
        <taxon>Burkholderiales</taxon>
        <taxon>Burkholderiaceae</taxon>
        <taxon>Candidatus Vallotiella</taxon>
    </lineage>
</organism>
<accession>A0A916NF24</accession>
<dbReference type="PANTHER" id="PTHR43793">
    <property type="entry name" value="FAD SYNTHASE"/>
    <property type="match status" value="1"/>
</dbReference>
<evidence type="ECO:0000256" key="4">
    <source>
        <dbReference type="ARBA" id="ARBA00022840"/>
    </source>
</evidence>
<dbReference type="NCBIfam" id="TIGR02199">
    <property type="entry name" value="rfaE_dom_II"/>
    <property type="match status" value="1"/>
</dbReference>
<dbReference type="PANTHER" id="PTHR43793:SF2">
    <property type="entry name" value="BIFUNCTIONAL PROTEIN HLDE"/>
    <property type="match status" value="1"/>
</dbReference>
<sequence length="171" mass="19159">MPASFERKIVEWKTLLARRALLAAPLLFTNGVFDILHRGHVTYLDNARALGASLVVGVNSDASARRLGKGYDRPINLEADRMALLAALESVDYVVMFNDLTPIKLIRLLRPDILVKGGDYDMDKLPESSLVRSWGGRTLAIPFEHDHSTTKLLWRIRPTDHCGLKKQATKL</sequence>
<dbReference type="KEGG" id="vtr:MYVALT_G_00840"/>
<evidence type="ECO:0000313" key="7">
    <source>
        <dbReference type="EMBL" id="CAG7595972.1"/>
    </source>
</evidence>
<proteinExistence type="predicted"/>
<keyword evidence="4" id="KW-0067">ATP-binding</keyword>
<dbReference type="InterPro" id="IPR011914">
    <property type="entry name" value="RfaE_dom_II"/>
</dbReference>
<dbReference type="Proteomes" id="UP000693996">
    <property type="component" value="Chromosome"/>
</dbReference>
<evidence type="ECO:0000259" key="6">
    <source>
        <dbReference type="Pfam" id="PF01467"/>
    </source>
</evidence>
<gene>
    <name evidence="7" type="ORF">MYVALT_G_00840</name>
</gene>
<evidence type="ECO:0000256" key="2">
    <source>
        <dbReference type="ARBA" id="ARBA00022695"/>
    </source>
</evidence>
<dbReference type="InterPro" id="IPR050385">
    <property type="entry name" value="Archaeal_FAD_synthase"/>
</dbReference>
<name>A0A916NF24_9BURK</name>
<dbReference type="RefSeq" id="WP_216796354.1">
    <property type="nucleotide sequence ID" value="NZ_OU343031.1"/>
</dbReference>
<reference evidence="7" key="1">
    <citation type="submission" date="2021-06" db="EMBL/GenBank/DDBJ databases">
        <authorList>
            <person name="Szabo G."/>
        </authorList>
    </citation>
    <scope>NUCLEOTIDE SEQUENCE</scope>
    <source>
        <strain evidence="7">MYVALT</strain>
    </source>
</reference>
<dbReference type="GO" id="GO:0016779">
    <property type="term" value="F:nucleotidyltransferase activity"/>
    <property type="evidence" value="ECO:0007669"/>
    <property type="project" value="UniProtKB-KW"/>
</dbReference>
<dbReference type="EMBL" id="OU343031">
    <property type="protein sequence ID" value="CAG7595972.1"/>
    <property type="molecule type" value="Genomic_DNA"/>
</dbReference>
<evidence type="ECO:0000256" key="1">
    <source>
        <dbReference type="ARBA" id="ARBA00022679"/>
    </source>
</evidence>
<dbReference type="GO" id="GO:0016773">
    <property type="term" value="F:phosphotransferase activity, alcohol group as acceptor"/>
    <property type="evidence" value="ECO:0007669"/>
    <property type="project" value="InterPro"/>
</dbReference>
<feature type="domain" description="Cytidyltransferase-like" evidence="6">
    <location>
        <begin position="28"/>
        <end position="139"/>
    </location>
</feature>
<dbReference type="GO" id="GO:0005975">
    <property type="term" value="P:carbohydrate metabolic process"/>
    <property type="evidence" value="ECO:0007669"/>
    <property type="project" value="InterPro"/>
</dbReference>
<keyword evidence="1 7" id="KW-0808">Transferase</keyword>
<dbReference type="GO" id="GO:0005524">
    <property type="term" value="F:ATP binding"/>
    <property type="evidence" value="ECO:0007669"/>
    <property type="project" value="UniProtKB-KW"/>
</dbReference>
<evidence type="ECO:0000256" key="3">
    <source>
        <dbReference type="ARBA" id="ARBA00022741"/>
    </source>
</evidence>
<dbReference type="InterPro" id="IPR004821">
    <property type="entry name" value="Cyt_trans-like"/>
</dbReference>
<evidence type="ECO:0000256" key="5">
    <source>
        <dbReference type="ARBA" id="ARBA00023277"/>
    </source>
</evidence>
<dbReference type="NCBIfam" id="TIGR00125">
    <property type="entry name" value="cyt_tran_rel"/>
    <property type="match status" value="1"/>
</dbReference>
<keyword evidence="2 7" id="KW-0548">Nucleotidyltransferase</keyword>
<keyword evidence="5" id="KW-0119">Carbohydrate metabolism</keyword>